<sequence>MLAGNEFQSLGRAIVKEDEYEVVRWDGIVSIVSWRERVFRLWWEESSVISGLIAPRSFSVYSSGKKTGPTLVADFRDLFTESHDRLIMEKKWEYKGTVHQLFIDFKKAYDSVKREVLHDILIEFGIPKKLVRLIKMCLSETYSRVSIEYAIRKVQDNRQGLELNGLHQLLVYADDVNMLGENSQTSRENTGILLEASKAIDLEALLTIAALAAVALSEPLFIPVIPQASNIPNPFEQFPFQSFPFSFPISQKSTAASAATTSAAPATDAPTTAAPATDATTTAASA</sequence>
<feature type="region of interest" description="Disordered" evidence="1">
    <location>
        <begin position="258"/>
        <end position="286"/>
    </location>
</feature>
<gene>
    <name evidence="2" type="ORF">ANN_01855</name>
</gene>
<name>A0ABQ8TUQ3_PERAM</name>
<keyword evidence="3" id="KW-1185">Reference proteome</keyword>
<comment type="caution">
    <text evidence="2">The sequence shown here is derived from an EMBL/GenBank/DDBJ whole genome shotgun (WGS) entry which is preliminary data.</text>
</comment>
<evidence type="ECO:0008006" key="4">
    <source>
        <dbReference type="Google" id="ProtNLM"/>
    </source>
</evidence>
<organism evidence="2 3">
    <name type="scientific">Periplaneta americana</name>
    <name type="common">American cockroach</name>
    <name type="synonym">Blatta americana</name>
    <dbReference type="NCBI Taxonomy" id="6978"/>
    <lineage>
        <taxon>Eukaryota</taxon>
        <taxon>Metazoa</taxon>
        <taxon>Ecdysozoa</taxon>
        <taxon>Arthropoda</taxon>
        <taxon>Hexapoda</taxon>
        <taxon>Insecta</taxon>
        <taxon>Pterygota</taxon>
        <taxon>Neoptera</taxon>
        <taxon>Polyneoptera</taxon>
        <taxon>Dictyoptera</taxon>
        <taxon>Blattodea</taxon>
        <taxon>Blattoidea</taxon>
        <taxon>Blattidae</taxon>
        <taxon>Blattinae</taxon>
        <taxon>Periplaneta</taxon>
    </lineage>
</organism>
<dbReference type="EMBL" id="JAJSOF020000003">
    <property type="protein sequence ID" value="KAJ4450431.1"/>
    <property type="molecule type" value="Genomic_DNA"/>
</dbReference>
<proteinExistence type="predicted"/>
<protein>
    <recommendedName>
        <fullName evidence="4">Reverse transcriptase domain-containing protein</fullName>
    </recommendedName>
</protein>
<evidence type="ECO:0000313" key="3">
    <source>
        <dbReference type="Proteomes" id="UP001148838"/>
    </source>
</evidence>
<dbReference type="Proteomes" id="UP001148838">
    <property type="component" value="Unassembled WGS sequence"/>
</dbReference>
<reference evidence="2 3" key="1">
    <citation type="journal article" date="2022" name="Allergy">
        <title>Genome assembly and annotation of Periplaneta americana reveal a comprehensive cockroach allergen profile.</title>
        <authorList>
            <person name="Wang L."/>
            <person name="Xiong Q."/>
            <person name="Saelim N."/>
            <person name="Wang L."/>
            <person name="Nong W."/>
            <person name="Wan A.T."/>
            <person name="Shi M."/>
            <person name="Liu X."/>
            <person name="Cao Q."/>
            <person name="Hui J.H.L."/>
            <person name="Sookrung N."/>
            <person name="Leung T.F."/>
            <person name="Tungtrongchitr A."/>
            <person name="Tsui S.K.W."/>
        </authorList>
    </citation>
    <scope>NUCLEOTIDE SEQUENCE [LARGE SCALE GENOMIC DNA]</scope>
    <source>
        <strain evidence="2">PWHHKU_190912</strain>
    </source>
</reference>
<evidence type="ECO:0000313" key="2">
    <source>
        <dbReference type="EMBL" id="KAJ4450431.1"/>
    </source>
</evidence>
<accession>A0ABQ8TUQ3</accession>
<evidence type="ECO:0000256" key="1">
    <source>
        <dbReference type="SAM" id="MobiDB-lite"/>
    </source>
</evidence>